<evidence type="ECO:0000313" key="2">
    <source>
        <dbReference type="Proteomes" id="UP000309997"/>
    </source>
</evidence>
<protein>
    <submittedName>
        <fullName evidence="1">Uncharacterized protein</fullName>
    </submittedName>
</protein>
<keyword evidence="2" id="KW-1185">Reference proteome</keyword>
<gene>
    <name evidence="1" type="ORF">D5086_012930</name>
</gene>
<dbReference type="EMBL" id="RCHU02000006">
    <property type="protein sequence ID" value="KAL3586063.1"/>
    <property type="molecule type" value="Genomic_DNA"/>
</dbReference>
<evidence type="ECO:0000313" key="1">
    <source>
        <dbReference type="EMBL" id="KAL3586063.1"/>
    </source>
</evidence>
<comment type="caution">
    <text evidence="1">The sequence shown here is derived from an EMBL/GenBank/DDBJ whole genome shotgun (WGS) entry which is preliminary data.</text>
</comment>
<reference evidence="1 2" key="1">
    <citation type="journal article" date="2024" name="Plant Biotechnol. J.">
        <title>Genome and CRISPR/Cas9 system of a widespread forest tree (Populus alba) in the world.</title>
        <authorList>
            <person name="Liu Y.J."/>
            <person name="Jiang P.F."/>
            <person name="Han X.M."/>
            <person name="Li X.Y."/>
            <person name="Wang H.M."/>
            <person name="Wang Y.J."/>
            <person name="Wang X.X."/>
            <person name="Zeng Q.Y."/>
        </authorList>
    </citation>
    <scope>NUCLEOTIDE SEQUENCE [LARGE SCALE GENOMIC DNA]</scope>
    <source>
        <strain evidence="2">cv. PAL-ZL1</strain>
    </source>
</reference>
<sequence length="118" mass="13083">MDVDDMEREVEEAQQARPLSVLFSFSYLVIGGNGIVWAMFLRNGSVFKGISRSTDHGSHEYRIFLCQVNQSIKMDGLDERFVQACDAGLFRSPRTLLISGPEKASGSISYPSMAEITA</sequence>
<dbReference type="Proteomes" id="UP000309997">
    <property type="component" value="Unassembled WGS sequence"/>
</dbReference>
<accession>A0ACC4C427</accession>
<name>A0ACC4C427_POPAL</name>
<proteinExistence type="predicted"/>
<organism evidence="1 2">
    <name type="scientific">Populus alba</name>
    <name type="common">White poplar</name>
    <dbReference type="NCBI Taxonomy" id="43335"/>
    <lineage>
        <taxon>Eukaryota</taxon>
        <taxon>Viridiplantae</taxon>
        <taxon>Streptophyta</taxon>
        <taxon>Embryophyta</taxon>
        <taxon>Tracheophyta</taxon>
        <taxon>Spermatophyta</taxon>
        <taxon>Magnoliopsida</taxon>
        <taxon>eudicotyledons</taxon>
        <taxon>Gunneridae</taxon>
        <taxon>Pentapetalae</taxon>
        <taxon>rosids</taxon>
        <taxon>fabids</taxon>
        <taxon>Malpighiales</taxon>
        <taxon>Salicaceae</taxon>
        <taxon>Saliceae</taxon>
        <taxon>Populus</taxon>
    </lineage>
</organism>